<dbReference type="SUPFAM" id="SSF53167">
    <property type="entry name" value="Purine and uridine phosphorylases"/>
    <property type="match status" value="1"/>
</dbReference>
<dbReference type="PANTHER" id="PTHR10039">
    <property type="entry name" value="AMELOGENIN"/>
    <property type="match status" value="1"/>
</dbReference>
<dbReference type="SMART" id="SM00248">
    <property type="entry name" value="ANK"/>
    <property type="match status" value="5"/>
</dbReference>
<evidence type="ECO:0000313" key="6">
    <source>
        <dbReference type="Proteomes" id="UP000652219"/>
    </source>
</evidence>
<dbReference type="GO" id="GO:0003824">
    <property type="term" value="F:catalytic activity"/>
    <property type="evidence" value="ECO:0007669"/>
    <property type="project" value="InterPro"/>
</dbReference>
<dbReference type="InterPro" id="IPR000845">
    <property type="entry name" value="Nucleoside_phosphorylase_d"/>
</dbReference>
<dbReference type="Pfam" id="PF01048">
    <property type="entry name" value="PNP_UDP_1"/>
    <property type="match status" value="1"/>
</dbReference>
<comment type="caution">
    <text evidence="5">The sequence shown here is derived from an EMBL/GenBank/DDBJ whole genome shotgun (WGS) entry which is preliminary data.</text>
</comment>
<feature type="domain" description="Nephrocystin 3-like N-terminal" evidence="4">
    <location>
        <begin position="284"/>
        <end position="454"/>
    </location>
</feature>
<dbReference type="GO" id="GO:0009116">
    <property type="term" value="P:nucleoside metabolic process"/>
    <property type="evidence" value="ECO:0007669"/>
    <property type="project" value="InterPro"/>
</dbReference>
<dbReference type="InterPro" id="IPR027417">
    <property type="entry name" value="P-loop_NTPase"/>
</dbReference>
<dbReference type="Gene3D" id="3.40.50.300">
    <property type="entry name" value="P-loop containing nucleotide triphosphate hydrolases"/>
    <property type="match status" value="1"/>
</dbReference>
<dbReference type="SUPFAM" id="SSF52540">
    <property type="entry name" value="P-loop containing nucleoside triphosphate hydrolases"/>
    <property type="match status" value="1"/>
</dbReference>
<feature type="domain" description="Nucleoside phosphorylase" evidence="3">
    <location>
        <begin position="15"/>
        <end position="224"/>
    </location>
</feature>
<sequence>MLDEAPDALPTDAEDTNTYILGRVGSHNVVIAGLPTDQYGTNKAADVASNLKRSFPFIRACLMVGISGGVPSMGDIRLGDVVIGTRVMQHDLGKSVGYGQLQRTATVRILHQSLGTAATYEHQSTPSDCSECDRLKLVPRRIRDYPLIHYGAIASGNQVMRSACQRDTLARELDIICFEMEAAGIMDIMPCLPIRGICDYADSHKNKAWQRYAAATAAAYARQLLAVMSVSKVQSKSETANNQTDEEEARKIEKAEKLNRFLSYLNFHRLDSRQSAIESAHTHTCQWFLEHRLYKSWLEPEKIAHHHGFLWMRGKPGTGKSTIMKFAYLNMHESISAVVVSFFFNARGEHLEKPIQGMFRSLIYQLLKSYPALGTVLTDSHLQQNQSGSSELNTLKRTFEKAVLALGSCLFTCFIDALDECDEQQIMDMIQYFEDLTDETTSRRIGFRVCFSSRHYPYITLRRGVAFVMEDEPGHTQDLKAYVANRLRIEKSKHGDELQVMVLQKASGVFLWVVLVVGILNQEYSRGSMSLRKTLEEIPSGLSDLFEGILRRDSRNKEQLLLSILLVLCAKRPMKPQEFSHALWAGLISMGLADPELPDASKPKRHVFGCSKGLAEISKSTQPLVQFIHESVRDFLIKEGGLLGLWPDLGFHWEISGNERLKHCCQTYMDHESVRARIRQLSREPNIESPADIPRVYPFLEYACQHIFHHAEVAAEGIHQRDLLSSFRLSEWIAARNTFQHASCRYVKDVNLLYILAEIGCANLIRTIPGVEKITDVLGDRHQYPIFAAWACGNLRSLDAMLGSTPSTSCEMNITEQLDTFLSGKGNLANCACRNPLSWAAQEGRTDSVRRLIQDGAIITDRDMAGRTPLSRAVENGHEETVRLLIQNGADVNAFEDGLTMLTRALQRGSTSSAENLVLLPIENGINLKPYEGSQTSLTWALKYGYRQLAEGLIINGADLNFYDNSAAENPLVLASREGYEDIVRLLVSRGADVRGDGTPSRALLEAYRNGWESITRFLLRKGAVPGEEYHADALSRGYRGVASALKSYS</sequence>
<proteinExistence type="predicted"/>
<evidence type="ECO:0008006" key="7">
    <source>
        <dbReference type="Google" id="ProtNLM"/>
    </source>
</evidence>
<evidence type="ECO:0000256" key="2">
    <source>
        <dbReference type="PROSITE-ProRule" id="PRU00023"/>
    </source>
</evidence>
<dbReference type="Pfam" id="PF24883">
    <property type="entry name" value="NPHP3_N"/>
    <property type="match status" value="1"/>
</dbReference>
<dbReference type="InterPro" id="IPR002110">
    <property type="entry name" value="Ankyrin_rpt"/>
</dbReference>
<feature type="repeat" description="ANK" evidence="2">
    <location>
        <begin position="832"/>
        <end position="864"/>
    </location>
</feature>
<dbReference type="PRINTS" id="PR01415">
    <property type="entry name" value="ANKYRIN"/>
</dbReference>
<dbReference type="InterPro" id="IPR035994">
    <property type="entry name" value="Nucleoside_phosphorylase_sf"/>
</dbReference>
<keyword evidence="2" id="KW-0040">ANK repeat</keyword>
<dbReference type="Gene3D" id="1.25.40.20">
    <property type="entry name" value="Ankyrin repeat-containing domain"/>
    <property type="match status" value="1"/>
</dbReference>
<keyword evidence="1" id="KW-0677">Repeat</keyword>
<gene>
    <name evidence="5" type="ORF">CSOJ01_02908</name>
</gene>
<dbReference type="PANTHER" id="PTHR10039:SF5">
    <property type="entry name" value="NACHT DOMAIN-CONTAINING PROTEIN"/>
    <property type="match status" value="1"/>
</dbReference>
<dbReference type="PROSITE" id="PS50088">
    <property type="entry name" value="ANK_REPEAT"/>
    <property type="match status" value="4"/>
</dbReference>
<evidence type="ECO:0000259" key="3">
    <source>
        <dbReference type="Pfam" id="PF01048"/>
    </source>
</evidence>
<name>A0A8H6N1X9_9PEZI</name>
<protein>
    <recommendedName>
        <fullName evidence="7">Nucleoside phosphorylase domain-containing protein</fullName>
    </recommendedName>
</protein>
<feature type="repeat" description="ANK" evidence="2">
    <location>
        <begin position="933"/>
        <end position="965"/>
    </location>
</feature>
<dbReference type="Gene3D" id="3.40.50.1580">
    <property type="entry name" value="Nucleoside phosphorylase domain"/>
    <property type="match status" value="1"/>
</dbReference>
<dbReference type="SUPFAM" id="SSF48403">
    <property type="entry name" value="Ankyrin repeat"/>
    <property type="match status" value="1"/>
</dbReference>
<evidence type="ECO:0000313" key="5">
    <source>
        <dbReference type="EMBL" id="KAF6816526.1"/>
    </source>
</evidence>
<dbReference type="Pfam" id="PF12796">
    <property type="entry name" value="Ank_2"/>
    <property type="match status" value="2"/>
</dbReference>
<reference evidence="5 6" key="1">
    <citation type="journal article" date="2020" name="Phytopathology">
        <title>Genome Sequence Resources of Colletotrichum truncatum, C. plurivorum, C. musicola, and C. sojae: Four Species Pathogenic to Soybean (Glycine max).</title>
        <authorList>
            <person name="Rogerio F."/>
            <person name="Boufleur T.R."/>
            <person name="Ciampi-Guillardi M."/>
            <person name="Sukno S.A."/>
            <person name="Thon M.R."/>
            <person name="Massola Junior N.S."/>
            <person name="Baroncelli R."/>
        </authorList>
    </citation>
    <scope>NUCLEOTIDE SEQUENCE [LARGE SCALE GENOMIC DNA]</scope>
    <source>
        <strain evidence="5 6">LFN0009</strain>
    </source>
</reference>
<dbReference type="EMBL" id="WIGN01000027">
    <property type="protein sequence ID" value="KAF6816526.1"/>
    <property type="molecule type" value="Genomic_DNA"/>
</dbReference>
<dbReference type="AlphaFoldDB" id="A0A8H6N1X9"/>
<feature type="repeat" description="ANK" evidence="2">
    <location>
        <begin position="865"/>
        <end position="897"/>
    </location>
</feature>
<organism evidence="5 6">
    <name type="scientific">Colletotrichum sojae</name>
    <dbReference type="NCBI Taxonomy" id="2175907"/>
    <lineage>
        <taxon>Eukaryota</taxon>
        <taxon>Fungi</taxon>
        <taxon>Dikarya</taxon>
        <taxon>Ascomycota</taxon>
        <taxon>Pezizomycotina</taxon>
        <taxon>Sordariomycetes</taxon>
        <taxon>Hypocreomycetidae</taxon>
        <taxon>Glomerellales</taxon>
        <taxon>Glomerellaceae</taxon>
        <taxon>Colletotrichum</taxon>
        <taxon>Colletotrichum orchidearum species complex</taxon>
    </lineage>
</organism>
<evidence type="ECO:0000259" key="4">
    <source>
        <dbReference type="Pfam" id="PF24883"/>
    </source>
</evidence>
<feature type="repeat" description="ANK" evidence="2">
    <location>
        <begin position="967"/>
        <end position="999"/>
    </location>
</feature>
<dbReference type="InterPro" id="IPR056884">
    <property type="entry name" value="NPHP3-like_N"/>
</dbReference>
<dbReference type="InterPro" id="IPR036770">
    <property type="entry name" value="Ankyrin_rpt-contain_sf"/>
</dbReference>
<keyword evidence="6" id="KW-1185">Reference proteome</keyword>
<evidence type="ECO:0000256" key="1">
    <source>
        <dbReference type="ARBA" id="ARBA00022737"/>
    </source>
</evidence>
<dbReference type="PROSITE" id="PS50297">
    <property type="entry name" value="ANK_REP_REGION"/>
    <property type="match status" value="2"/>
</dbReference>
<dbReference type="Proteomes" id="UP000652219">
    <property type="component" value="Unassembled WGS sequence"/>
</dbReference>
<accession>A0A8H6N1X9</accession>